<keyword evidence="3" id="KW-0210">Decarboxylase</keyword>
<evidence type="ECO:0000256" key="2">
    <source>
        <dbReference type="ARBA" id="ARBA00010671"/>
    </source>
</evidence>
<organism evidence="7 8">
    <name type="scientific">Clostridium ganghwense</name>
    <dbReference type="NCBI Taxonomy" id="312089"/>
    <lineage>
        <taxon>Bacteria</taxon>
        <taxon>Bacillati</taxon>
        <taxon>Bacillota</taxon>
        <taxon>Clostridia</taxon>
        <taxon>Eubacteriales</taxon>
        <taxon>Clostridiaceae</taxon>
        <taxon>Clostridium</taxon>
    </lineage>
</organism>
<dbReference type="SUPFAM" id="SSF53383">
    <property type="entry name" value="PLP-dependent transferases"/>
    <property type="match status" value="1"/>
</dbReference>
<dbReference type="SUPFAM" id="SSF55904">
    <property type="entry name" value="Ornithine decarboxylase C-terminal domain"/>
    <property type="match status" value="1"/>
</dbReference>
<sequence>MTEQSKTPLFDAVKEVHSKQVVLFGIPGHKYGVGLPEMSEYYGKRVLQLDVHENIKSLDRFPNPTGIIKEAQDLAAKAYNADRAFFLINGTSSGIMAMIMSVCKENDKIILARNVHKSAVAGLILSGAMPIYIQPEINQDLGIAMGITVEEIKKAIKEHPDAKAVLINNPTFYGAASDLKEIVKIAHENNIAVLVDEAHGAHLNFHEELPTSAMVAGADMCANSMHKTGGSLTQSSILFLKGNRISSQKVQATLNMMNSTSASFLLLASLDIARKQLATKGEEILTNALELARFARKEINKLDELYAYGEELIGTPGVVALDETKLGICVKGLGLTGFEVHDLLMNEYNIQVIMGDMYNIMVYLGIGNIKEDIIALIEAFKDIIFRYKKDEKINVNLTALNNPKVAITPRQAYQSEKYLLKLEECVGCISGETIIPYPPGIPIVTTGEIITEEIIDYLKVLKANNSVLHGCSDSNLNHLKVVKSE</sequence>
<dbReference type="InterPro" id="IPR008286">
    <property type="entry name" value="Prn/Lys/Arg_de-COase_C"/>
</dbReference>
<dbReference type="Pfam" id="PF01276">
    <property type="entry name" value="OKR_DC_1"/>
    <property type="match status" value="1"/>
</dbReference>
<gene>
    <name evidence="7" type="ORF">OXH55_12480</name>
</gene>
<dbReference type="InterPro" id="IPR000310">
    <property type="entry name" value="Orn/Lys/Arg_deCO2ase_major_dom"/>
</dbReference>
<evidence type="ECO:0000256" key="1">
    <source>
        <dbReference type="ARBA" id="ARBA00001933"/>
    </source>
</evidence>
<comment type="cofactor">
    <cofactor evidence="1">
        <name>pyridoxal 5'-phosphate</name>
        <dbReference type="ChEBI" id="CHEBI:597326"/>
    </cofactor>
</comment>
<dbReference type="InterPro" id="IPR036633">
    <property type="entry name" value="Prn/Lys/Arg_de-COase_C_sf"/>
</dbReference>
<accession>A0ABT4CSQ8</accession>
<comment type="similarity">
    <text evidence="2">Belongs to the Orn/Lys/Arg decarboxylase class-I family.</text>
</comment>
<evidence type="ECO:0000313" key="8">
    <source>
        <dbReference type="Proteomes" id="UP001079657"/>
    </source>
</evidence>
<evidence type="ECO:0000256" key="5">
    <source>
        <dbReference type="ARBA" id="ARBA00023239"/>
    </source>
</evidence>
<dbReference type="Gene3D" id="3.40.640.10">
    <property type="entry name" value="Type I PLP-dependent aspartate aminotransferase-like (Major domain)"/>
    <property type="match status" value="1"/>
</dbReference>
<dbReference type="InterPro" id="IPR052357">
    <property type="entry name" value="Orn_Lys_Arg_decarboxylase-I"/>
</dbReference>
<keyword evidence="4" id="KW-0663">Pyridoxal phosphate</keyword>
<dbReference type="Pfam" id="PF03711">
    <property type="entry name" value="OKR_DC_1_C"/>
    <property type="match status" value="1"/>
</dbReference>
<dbReference type="Gene3D" id="3.90.100.10">
    <property type="entry name" value="Orn/Lys/Arg decarboxylase, C-terminal domain"/>
    <property type="match status" value="1"/>
</dbReference>
<dbReference type="InterPro" id="IPR015424">
    <property type="entry name" value="PyrdxlP-dep_Trfase"/>
</dbReference>
<evidence type="ECO:0000313" key="7">
    <source>
        <dbReference type="EMBL" id="MCY6371458.1"/>
    </source>
</evidence>
<evidence type="ECO:0000256" key="4">
    <source>
        <dbReference type="ARBA" id="ARBA00022898"/>
    </source>
</evidence>
<dbReference type="GO" id="GO:0008483">
    <property type="term" value="F:transaminase activity"/>
    <property type="evidence" value="ECO:0007669"/>
    <property type="project" value="UniProtKB-KW"/>
</dbReference>
<keyword evidence="8" id="KW-1185">Reference proteome</keyword>
<keyword evidence="5" id="KW-0456">Lyase</keyword>
<dbReference type="InterPro" id="IPR015421">
    <property type="entry name" value="PyrdxlP-dep_Trfase_major"/>
</dbReference>
<feature type="domain" description="Orn/Lys/Arg decarboxylases family 1 pyridoxal-P attachment site" evidence="6">
    <location>
        <begin position="222"/>
        <end position="236"/>
    </location>
</feature>
<proteinExistence type="inferred from homology"/>
<evidence type="ECO:0000256" key="3">
    <source>
        <dbReference type="ARBA" id="ARBA00022793"/>
    </source>
</evidence>
<protein>
    <submittedName>
        <fullName evidence="7">Aminotransferase class I/II-fold pyridoxal phosphate-dependent enzyme</fullName>
    </submittedName>
</protein>
<dbReference type="CDD" id="cd00615">
    <property type="entry name" value="Orn_deC_like"/>
    <property type="match status" value="1"/>
</dbReference>
<dbReference type="EMBL" id="JAPQES010000004">
    <property type="protein sequence ID" value="MCY6371458.1"/>
    <property type="molecule type" value="Genomic_DNA"/>
</dbReference>
<name>A0ABT4CSQ8_9CLOT</name>
<dbReference type="RefSeq" id="WP_268050319.1">
    <property type="nucleotide sequence ID" value="NZ_JAPQES010000004.1"/>
</dbReference>
<evidence type="ECO:0000259" key="6">
    <source>
        <dbReference type="PROSITE" id="PS00703"/>
    </source>
</evidence>
<comment type="caution">
    <text evidence="7">The sequence shown here is derived from an EMBL/GenBank/DDBJ whole genome shotgun (WGS) entry which is preliminary data.</text>
</comment>
<keyword evidence="7" id="KW-0032">Aminotransferase</keyword>
<dbReference type="Proteomes" id="UP001079657">
    <property type="component" value="Unassembled WGS sequence"/>
</dbReference>
<dbReference type="PANTHER" id="PTHR43277">
    <property type="entry name" value="ARGININE DECARBOXYLASE"/>
    <property type="match status" value="1"/>
</dbReference>
<reference evidence="7" key="1">
    <citation type="submission" date="2022-12" db="EMBL/GenBank/DDBJ databases">
        <authorList>
            <person name="Wang J."/>
        </authorList>
    </citation>
    <scope>NUCLEOTIDE SEQUENCE</scope>
    <source>
        <strain evidence="7">HY-42-06</strain>
    </source>
</reference>
<dbReference type="PANTHER" id="PTHR43277:SF4">
    <property type="entry name" value="ARGININE DECARBOXYLASE"/>
    <property type="match status" value="1"/>
</dbReference>
<keyword evidence="7" id="KW-0808">Transferase</keyword>
<dbReference type="PROSITE" id="PS00703">
    <property type="entry name" value="OKR_DC_1"/>
    <property type="match status" value="1"/>
</dbReference>